<dbReference type="CDD" id="cd02966">
    <property type="entry name" value="TlpA_like_family"/>
    <property type="match status" value="1"/>
</dbReference>
<comment type="subcellular location">
    <subcellularLocation>
        <location evidence="1">Cell envelope</location>
    </subcellularLocation>
</comment>
<evidence type="ECO:0000313" key="6">
    <source>
        <dbReference type="Proteomes" id="UP000295510"/>
    </source>
</evidence>
<dbReference type="Gene3D" id="3.40.30.10">
    <property type="entry name" value="Glutaredoxin"/>
    <property type="match status" value="1"/>
</dbReference>
<dbReference type="GO" id="GO:0015036">
    <property type="term" value="F:disulfide oxidoreductase activity"/>
    <property type="evidence" value="ECO:0007669"/>
    <property type="project" value="UniProtKB-ARBA"/>
</dbReference>
<evidence type="ECO:0000313" key="5">
    <source>
        <dbReference type="EMBL" id="TDQ39296.1"/>
    </source>
</evidence>
<feature type="domain" description="Thioredoxin" evidence="4">
    <location>
        <begin position="29"/>
        <end position="169"/>
    </location>
</feature>
<dbReference type="GO" id="GO:0017004">
    <property type="term" value="P:cytochrome complex assembly"/>
    <property type="evidence" value="ECO:0007669"/>
    <property type="project" value="UniProtKB-KW"/>
</dbReference>
<dbReference type="InterPro" id="IPR013766">
    <property type="entry name" value="Thioredoxin_domain"/>
</dbReference>
<dbReference type="PANTHER" id="PTHR42852:SF18">
    <property type="entry name" value="CHROMOSOME UNDETERMINED SCAFFOLD_47, WHOLE GENOME SHOTGUN SEQUENCE"/>
    <property type="match status" value="1"/>
</dbReference>
<dbReference type="Pfam" id="PF08534">
    <property type="entry name" value="Redoxin"/>
    <property type="match status" value="1"/>
</dbReference>
<comment type="caution">
    <text evidence="5">The sequence shown here is derived from an EMBL/GenBank/DDBJ whole genome shotgun (WGS) entry which is preliminary data.</text>
</comment>
<dbReference type="PROSITE" id="PS51352">
    <property type="entry name" value="THIOREDOXIN_2"/>
    <property type="match status" value="1"/>
</dbReference>
<accession>A0A4R6U0V3</accession>
<dbReference type="PROSITE" id="PS51318">
    <property type="entry name" value="TAT"/>
    <property type="match status" value="1"/>
</dbReference>
<evidence type="ECO:0000256" key="1">
    <source>
        <dbReference type="ARBA" id="ARBA00004196"/>
    </source>
</evidence>
<protein>
    <submittedName>
        <fullName evidence="5">Thiol-disulfide isomerase/thioredoxin</fullName>
    </submittedName>
</protein>
<dbReference type="EMBL" id="SNYL01000019">
    <property type="protein sequence ID" value="TDQ39296.1"/>
    <property type="molecule type" value="Genomic_DNA"/>
</dbReference>
<dbReference type="Proteomes" id="UP000295510">
    <property type="component" value="Unassembled WGS sequence"/>
</dbReference>
<keyword evidence="3" id="KW-0676">Redox-active center</keyword>
<dbReference type="InterPro" id="IPR017937">
    <property type="entry name" value="Thioredoxin_CS"/>
</dbReference>
<evidence type="ECO:0000256" key="3">
    <source>
        <dbReference type="ARBA" id="ARBA00023284"/>
    </source>
</evidence>
<evidence type="ECO:0000259" key="4">
    <source>
        <dbReference type="PROSITE" id="PS51352"/>
    </source>
</evidence>
<proteinExistence type="predicted"/>
<keyword evidence="5" id="KW-0413">Isomerase</keyword>
<organism evidence="5 6">
    <name type="scientific">Tepidicella xavieri</name>
    <dbReference type="NCBI Taxonomy" id="360241"/>
    <lineage>
        <taxon>Bacteria</taxon>
        <taxon>Pseudomonadati</taxon>
        <taxon>Pseudomonadota</taxon>
        <taxon>Betaproteobacteria</taxon>
        <taxon>Burkholderiales</taxon>
        <taxon>Tepidicella</taxon>
    </lineage>
</organism>
<sequence length="171" mass="18980">MTPSLSPLSRRRWLAAAAASGLVWSLAGCSSRQMAPESRFVLLDGSTLTTSELRGKVTLVNFWATTCVSCVKEMPALVDTYNRFHERGFETIAVAMSYDPPDWVANFAATRQLPFKVALDNTGEIARDWGDVRLTPTTYLVDKRGRIVKRYLGEPNFAALHQLLDKLLAEG</sequence>
<keyword evidence="6" id="KW-1185">Reference proteome</keyword>
<dbReference type="InterPro" id="IPR050553">
    <property type="entry name" value="Thioredoxin_ResA/DsbE_sf"/>
</dbReference>
<dbReference type="InterPro" id="IPR036249">
    <property type="entry name" value="Thioredoxin-like_sf"/>
</dbReference>
<dbReference type="PANTHER" id="PTHR42852">
    <property type="entry name" value="THIOL:DISULFIDE INTERCHANGE PROTEIN DSBE"/>
    <property type="match status" value="1"/>
</dbReference>
<dbReference type="InterPro" id="IPR013740">
    <property type="entry name" value="Redoxin"/>
</dbReference>
<name>A0A4R6U0V3_9BURK</name>
<dbReference type="RefSeq" id="WP_133599172.1">
    <property type="nucleotide sequence ID" value="NZ_SNYL01000019.1"/>
</dbReference>
<keyword evidence="2" id="KW-0201">Cytochrome c-type biogenesis</keyword>
<dbReference type="OrthoDB" id="9811352at2"/>
<evidence type="ECO:0000256" key="2">
    <source>
        <dbReference type="ARBA" id="ARBA00022748"/>
    </source>
</evidence>
<reference evidence="5 6" key="1">
    <citation type="submission" date="2019-03" db="EMBL/GenBank/DDBJ databases">
        <title>Genomic Encyclopedia of Type Strains, Phase IV (KMG-IV): sequencing the most valuable type-strain genomes for metagenomic binning, comparative biology and taxonomic classification.</title>
        <authorList>
            <person name="Goeker M."/>
        </authorList>
    </citation>
    <scope>NUCLEOTIDE SEQUENCE [LARGE SCALE GENOMIC DNA]</scope>
    <source>
        <strain evidence="5 6">DSM 19605</strain>
    </source>
</reference>
<dbReference type="AlphaFoldDB" id="A0A4R6U0V3"/>
<dbReference type="GO" id="GO:0030313">
    <property type="term" value="C:cell envelope"/>
    <property type="evidence" value="ECO:0007669"/>
    <property type="project" value="UniProtKB-SubCell"/>
</dbReference>
<dbReference type="InterPro" id="IPR006311">
    <property type="entry name" value="TAT_signal"/>
</dbReference>
<dbReference type="SUPFAM" id="SSF52833">
    <property type="entry name" value="Thioredoxin-like"/>
    <property type="match status" value="1"/>
</dbReference>
<gene>
    <name evidence="5" type="ORF">DFR43_11942</name>
</gene>
<dbReference type="GO" id="GO:0016853">
    <property type="term" value="F:isomerase activity"/>
    <property type="evidence" value="ECO:0007669"/>
    <property type="project" value="UniProtKB-KW"/>
</dbReference>
<dbReference type="PROSITE" id="PS00194">
    <property type="entry name" value="THIOREDOXIN_1"/>
    <property type="match status" value="1"/>
</dbReference>